<sequence>MKHYLKQIVVFSLLFFLIDKCFYFQLSHKADQEFDKRLEYVLNGIMSKELLVLGSSRGVHDVSARMIDSATSFSAYNLSYRGSNVTFQEFVLSTYLKYNKAPKIVLLVVDDDAEFKEVSSLQFRYDRLYPLQNYNYINNELVNKGKESVLSRIFYLARLRHTDIFAKKNEPNEFEELNELGDNLLSVKNNPNLEFKADIVAYDRSDEVKSKLESFYKIQELCKDNGIKLCYIFPPNFKTFNNQFCKRIEEIVEENAIVKYNTNDEFYLNKENFRDESHLNKKGAEHFTNEIISFLNKSK</sequence>
<protein>
    <recommendedName>
        <fullName evidence="3">DUF1574 domain-containing protein</fullName>
    </recommendedName>
</protein>
<organism evidence="1 2">
    <name type="scientific">Pustulibacterium marinum</name>
    <dbReference type="NCBI Taxonomy" id="1224947"/>
    <lineage>
        <taxon>Bacteria</taxon>
        <taxon>Pseudomonadati</taxon>
        <taxon>Bacteroidota</taxon>
        <taxon>Flavobacteriia</taxon>
        <taxon>Flavobacteriales</taxon>
        <taxon>Flavobacteriaceae</taxon>
        <taxon>Pustulibacterium</taxon>
    </lineage>
</organism>
<gene>
    <name evidence="1" type="ORF">SAMN05216480_11045</name>
</gene>
<proteinExistence type="predicted"/>
<evidence type="ECO:0000313" key="1">
    <source>
        <dbReference type="EMBL" id="SFU61932.1"/>
    </source>
</evidence>
<dbReference type="OrthoDB" id="869432at2"/>
<name>A0A1I7HML9_9FLAO</name>
<dbReference type="STRING" id="1224947.SAMN05216480_11045"/>
<dbReference type="AlphaFoldDB" id="A0A1I7HML9"/>
<evidence type="ECO:0000313" key="2">
    <source>
        <dbReference type="Proteomes" id="UP000199138"/>
    </source>
</evidence>
<dbReference type="EMBL" id="FPBK01000010">
    <property type="protein sequence ID" value="SFU61932.1"/>
    <property type="molecule type" value="Genomic_DNA"/>
</dbReference>
<reference evidence="1 2" key="1">
    <citation type="submission" date="2016-10" db="EMBL/GenBank/DDBJ databases">
        <authorList>
            <person name="de Groot N.N."/>
        </authorList>
    </citation>
    <scope>NUCLEOTIDE SEQUENCE [LARGE SCALE GENOMIC DNA]</scope>
    <source>
        <strain evidence="1 2">CGMCC 1.12333</strain>
    </source>
</reference>
<dbReference type="RefSeq" id="WP_093025558.1">
    <property type="nucleotide sequence ID" value="NZ_FPBK01000010.1"/>
</dbReference>
<keyword evidence="2" id="KW-1185">Reference proteome</keyword>
<dbReference type="Proteomes" id="UP000199138">
    <property type="component" value="Unassembled WGS sequence"/>
</dbReference>
<evidence type="ECO:0008006" key="3">
    <source>
        <dbReference type="Google" id="ProtNLM"/>
    </source>
</evidence>
<accession>A0A1I7HML9</accession>